<evidence type="ECO:0000256" key="1">
    <source>
        <dbReference type="ARBA" id="ARBA00022676"/>
    </source>
</evidence>
<dbReference type="PANTHER" id="PTHR12526:SF629">
    <property type="entry name" value="TEICHURONIC ACID BIOSYNTHESIS GLYCOSYLTRANSFERASE TUAH-RELATED"/>
    <property type="match status" value="1"/>
</dbReference>
<dbReference type="AlphaFoldDB" id="A0A1G1V2F6"/>
<evidence type="ECO:0000313" key="3">
    <source>
        <dbReference type="EMBL" id="OGY09551.1"/>
    </source>
</evidence>
<evidence type="ECO:0008006" key="5">
    <source>
        <dbReference type="Google" id="ProtNLM"/>
    </source>
</evidence>
<evidence type="ECO:0000313" key="4">
    <source>
        <dbReference type="Proteomes" id="UP000177967"/>
    </source>
</evidence>
<dbReference type="PANTHER" id="PTHR12526">
    <property type="entry name" value="GLYCOSYLTRANSFERASE"/>
    <property type="match status" value="1"/>
</dbReference>
<name>A0A1G1V2F6_9BACT</name>
<evidence type="ECO:0000256" key="2">
    <source>
        <dbReference type="ARBA" id="ARBA00022679"/>
    </source>
</evidence>
<organism evidence="3 4">
    <name type="scientific">Candidatus Blackburnbacteria bacterium RIFCSPHIGHO2_01_FULL_43_15b</name>
    <dbReference type="NCBI Taxonomy" id="1797513"/>
    <lineage>
        <taxon>Bacteria</taxon>
        <taxon>Candidatus Blackburniibacteriota</taxon>
    </lineage>
</organism>
<protein>
    <recommendedName>
        <fullName evidence="5">Glycosyl transferase family 1 domain-containing protein</fullName>
    </recommendedName>
</protein>
<dbReference type="Proteomes" id="UP000177967">
    <property type="component" value="Unassembled WGS sequence"/>
</dbReference>
<dbReference type="Gene3D" id="3.40.50.2000">
    <property type="entry name" value="Glycogen Phosphorylase B"/>
    <property type="match status" value="3"/>
</dbReference>
<dbReference type="Pfam" id="PF13692">
    <property type="entry name" value="Glyco_trans_1_4"/>
    <property type="match status" value="1"/>
</dbReference>
<keyword evidence="2" id="KW-0808">Transferase</keyword>
<accession>A0A1G1V2F6</accession>
<dbReference type="SUPFAM" id="SSF53756">
    <property type="entry name" value="UDP-Glycosyltransferase/glycogen phosphorylase"/>
    <property type="match status" value="1"/>
</dbReference>
<keyword evidence="1" id="KW-0328">Glycosyltransferase</keyword>
<dbReference type="STRING" id="1797513.A2782_03335"/>
<dbReference type="CDD" id="cd03801">
    <property type="entry name" value="GT4_PimA-like"/>
    <property type="match status" value="1"/>
</dbReference>
<comment type="caution">
    <text evidence="3">The sequence shown here is derived from an EMBL/GenBank/DDBJ whole genome shotgun (WGS) entry which is preliminary data.</text>
</comment>
<gene>
    <name evidence="3" type="ORF">A2782_03335</name>
</gene>
<dbReference type="EMBL" id="MHBW01000008">
    <property type="protein sequence ID" value="OGY09551.1"/>
    <property type="molecule type" value="Genomic_DNA"/>
</dbReference>
<dbReference type="GO" id="GO:0016757">
    <property type="term" value="F:glycosyltransferase activity"/>
    <property type="evidence" value="ECO:0007669"/>
    <property type="project" value="UniProtKB-KW"/>
</dbReference>
<proteinExistence type="predicted"/>
<sequence>MKEKINSILFATFSVRTQGYRTSINGMIEPILGVLKKKTHNFTLIEQPHPGSDCVVPFAEVYRGTKSLKETRFFLTSFILYPFLKSVKSTQTSVIFKLRDFFSVLEFVLRSGKKYDIFIGLEAINALAGSILKKLGYCTTVVYYVSDYSTNRYKPKWVNDLYLALDRLAATHSDYIWDVSLAMQPARIKMGLNPNKSAPVIHVPNALYPEQIDYLPLSEIDPHGLVFAGTLGPENGPDLAIEALKLVAQKLPKTTLHIYGGGQADLERLEALTKKLKLEQKVIFHGFFTDQVKLSKEIRKYALGLAPYKAIPGSPRWWADATKTRLYLASGLPVITTQVPPLGQEIERDGAGIIALDNPKDQAGAILRLLKNKALYKRMRANAIKRAKNNTWENTYSLALKKMGF</sequence>
<reference evidence="3 4" key="1">
    <citation type="journal article" date="2016" name="Nat. Commun.">
        <title>Thousands of microbial genomes shed light on interconnected biogeochemical processes in an aquifer system.</title>
        <authorList>
            <person name="Anantharaman K."/>
            <person name="Brown C.T."/>
            <person name="Hug L.A."/>
            <person name="Sharon I."/>
            <person name="Castelle C.J."/>
            <person name="Probst A.J."/>
            <person name="Thomas B.C."/>
            <person name="Singh A."/>
            <person name="Wilkins M.J."/>
            <person name="Karaoz U."/>
            <person name="Brodie E.L."/>
            <person name="Williams K.H."/>
            <person name="Hubbard S.S."/>
            <person name="Banfield J.F."/>
        </authorList>
    </citation>
    <scope>NUCLEOTIDE SEQUENCE [LARGE SCALE GENOMIC DNA]</scope>
</reference>